<dbReference type="KEGG" id="aey:CDG81_04295"/>
<evidence type="ECO:0008006" key="6">
    <source>
        <dbReference type="Google" id="ProtNLM"/>
    </source>
</evidence>
<evidence type="ECO:0000313" key="4">
    <source>
        <dbReference type="Proteomes" id="UP000029737"/>
    </source>
</evidence>
<dbReference type="PANTHER" id="PTHR47505">
    <property type="entry name" value="DNA UTILIZATION PROTEIN YHGH"/>
    <property type="match status" value="1"/>
</dbReference>
<dbReference type="InterPro" id="IPR051910">
    <property type="entry name" value="ComF/GntX_DNA_util-trans"/>
</dbReference>
<protein>
    <recommendedName>
        <fullName evidence="6">ComF family protein</fullName>
    </recommendedName>
</protein>
<dbReference type="AlphaFoldDB" id="A0A099D3A5"/>
<dbReference type="CDD" id="cd06223">
    <property type="entry name" value="PRTases_typeI"/>
    <property type="match status" value="1"/>
</dbReference>
<gene>
    <name evidence="2" type="ORF">CDG81_04295</name>
    <name evidence="3" type="ORF">IL38_16635</name>
</gene>
<keyword evidence="4" id="KW-1185">Reference proteome</keyword>
<evidence type="ECO:0000313" key="5">
    <source>
        <dbReference type="Proteomes" id="UP000215043"/>
    </source>
</evidence>
<proteinExistence type="inferred from homology"/>
<dbReference type="Gene3D" id="3.40.50.2020">
    <property type="match status" value="1"/>
</dbReference>
<dbReference type="Proteomes" id="UP000215043">
    <property type="component" value="Chromosome"/>
</dbReference>
<dbReference type="HOGENOM" id="CLU_054549_3_1_11"/>
<dbReference type="eggNOG" id="COG1040">
    <property type="taxonomic scope" value="Bacteria"/>
</dbReference>
<evidence type="ECO:0000256" key="1">
    <source>
        <dbReference type="ARBA" id="ARBA00008007"/>
    </source>
</evidence>
<dbReference type="EMBL" id="CP022752">
    <property type="protein sequence ID" value="ASU77658.1"/>
    <property type="molecule type" value="Genomic_DNA"/>
</dbReference>
<dbReference type="Proteomes" id="UP000029737">
    <property type="component" value="Unassembled WGS sequence"/>
</dbReference>
<accession>A0A099D3A5</accession>
<evidence type="ECO:0000313" key="2">
    <source>
        <dbReference type="EMBL" id="ASU77658.1"/>
    </source>
</evidence>
<reference evidence="3 4" key="1">
    <citation type="journal article" date="2014" name="PLoS ONE">
        <title>Identification and Characterization of a New Erythromycin Biosynthetic Gene Cluster in Actinopolyspora erythraea YIM90600, a Novel Erythronolide-Producing Halophilic Actinomycete Isolated from Salt Field.</title>
        <authorList>
            <person name="Chen D."/>
            <person name="Feng J."/>
            <person name="Huang L."/>
            <person name="Zhang Q."/>
            <person name="Wu J."/>
            <person name="Zhu X."/>
            <person name="Duan Y."/>
            <person name="Xu Z."/>
        </authorList>
    </citation>
    <scope>NUCLEOTIDE SEQUENCE [LARGE SCALE GENOMIC DNA]</scope>
    <source>
        <strain evidence="3 4">YIM90600</strain>
    </source>
</reference>
<dbReference type="InterPro" id="IPR000836">
    <property type="entry name" value="PRTase_dom"/>
</dbReference>
<sequence length="231" mass="24360">MSSDRWAKRSAAAGLVNLLLPLRCAGCGLAGFVLCAGCGGRFAELRRVRPPELSPAPPVHALARYGGRARRALLACKEGGRRDLEGPLAARVAVAVREILDEHAALVGTGPVRLVPAPSRAAAVRRRGRAHLVRLARRAERGLPGVRTADCLRLSPRVRDSVGLDSARRFENLRGGVLVRTNRLPPPGTPVLLFDDVLTTGATVLNCREALAGAGVPVVAVLVLANAAREP</sequence>
<reference evidence="2 5" key="2">
    <citation type="submission" date="2017-08" db="EMBL/GenBank/DDBJ databases">
        <title>The complete genome sequence of moderately halophilic actinomycete Actinopolyspora erythraea YIM 90600, the producer of novel erythromycin, novel actinopolysporins A-C and tubercidin.</title>
        <authorList>
            <person name="Yin M."/>
            <person name="Tang S."/>
        </authorList>
    </citation>
    <scope>NUCLEOTIDE SEQUENCE [LARGE SCALE GENOMIC DNA]</scope>
    <source>
        <strain evidence="2 5">YIM 90600</strain>
    </source>
</reference>
<organism evidence="2 5">
    <name type="scientific">Actinopolyspora erythraea</name>
    <dbReference type="NCBI Taxonomy" id="414996"/>
    <lineage>
        <taxon>Bacteria</taxon>
        <taxon>Bacillati</taxon>
        <taxon>Actinomycetota</taxon>
        <taxon>Actinomycetes</taxon>
        <taxon>Actinopolysporales</taxon>
        <taxon>Actinopolysporaceae</taxon>
        <taxon>Actinopolyspora</taxon>
    </lineage>
</organism>
<dbReference type="SUPFAM" id="SSF53271">
    <property type="entry name" value="PRTase-like"/>
    <property type="match status" value="1"/>
</dbReference>
<name>A0A099D3A5_9ACTN</name>
<evidence type="ECO:0000313" key="3">
    <source>
        <dbReference type="EMBL" id="KGI80499.1"/>
    </source>
</evidence>
<dbReference type="PANTHER" id="PTHR47505:SF1">
    <property type="entry name" value="DNA UTILIZATION PROTEIN YHGH"/>
    <property type="match status" value="1"/>
</dbReference>
<dbReference type="OrthoDB" id="5244859at2"/>
<comment type="similarity">
    <text evidence="1">Belongs to the ComF/GntX family.</text>
</comment>
<dbReference type="RefSeq" id="WP_052428347.1">
    <property type="nucleotide sequence ID" value="NZ_CP022752.1"/>
</dbReference>
<dbReference type="InterPro" id="IPR029057">
    <property type="entry name" value="PRTase-like"/>
</dbReference>
<dbReference type="EMBL" id="JPMV01000031">
    <property type="protein sequence ID" value="KGI80499.1"/>
    <property type="molecule type" value="Genomic_DNA"/>
</dbReference>